<dbReference type="Gene3D" id="1.10.472.10">
    <property type="entry name" value="Cyclin-like"/>
    <property type="match status" value="1"/>
</dbReference>
<dbReference type="Proteomes" id="UP001515480">
    <property type="component" value="Unassembled WGS sequence"/>
</dbReference>
<comment type="caution">
    <text evidence="1">The sequence shown here is derived from an EMBL/GenBank/DDBJ whole genome shotgun (WGS) entry which is preliminary data.</text>
</comment>
<dbReference type="AlphaFoldDB" id="A0AB34J4P9"/>
<evidence type="ECO:0008006" key="3">
    <source>
        <dbReference type="Google" id="ProtNLM"/>
    </source>
</evidence>
<evidence type="ECO:0000313" key="2">
    <source>
        <dbReference type="Proteomes" id="UP001515480"/>
    </source>
</evidence>
<protein>
    <recommendedName>
        <fullName evidence="3">Cyclin N-terminal domain-containing protein</fullName>
    </recommendedName>
</protein>
<dbReference type="EMBL" id="JBGBPQ010000013">
    <property type="protein sequence ID" value="KAL1512367.1"/>
    <property type="molecule type" value="Genomic_DNA"/>
</dbReference>
<gene>
    <name evidence="1" type="ORF">AB1Y20_005625</name>
</gene>
<organism evidence="1 2">
    <name type="scientific">Prymnesium parvum</name>
    <name type="common">Toxic golden alga</name>
    <dbReference type="NCBI Taxonomy" id="97485"/>
    <lineage>
        <taxon>Eukaryota</taxon>
        <taxon>Haptista</taxon>
        <taxon>Haptophyta</taxon>
        <taxon>Prymnesiophyceae</taxon>
        <taxon>Prymnesiales</taxon>
        <taxon>Prymnesiaceae</taxon>
        <taxon>Prymnesium</taxon>
    </lineage>
</organism>
<reference evidence="1 2" key="1">
    <citation type="journal article" date="2024" name="Science">
        <title>Giant polyketide synthase enzymes in the biosynthesis of giant marine polyether toxins.</title>
        <authorList>
            <person name="Fallon T.R."/>
            <person name="Shende V.V."/>
            <person name="Wierzbicki I.H."/>
            <person name="Pendleton A.L."/>
            <person name="Watervoot N.F."/>
            <person name="Auber R.P."/>
            <person name="Gonzalez D.J."/>
            <person name="Wisecaver J.H."/>
            <person name="Moore B.S."/>
        </authorList>
    </citation>
    <scope>NUCLEOTIDE SEQUENCE [LARGE SCALE GENOMIC DNA]</scope>
    <source>
        <strain evidence="1 2">12B1</strain>
    </source>
</reference>
<accession>A0AB34J4P9</accession>
<evidence type="ECO:0000313" key="1">
    <source>
        <dbReference type="EMBL" id="KAL1512367.1"/>
    </source>
</evidence>
<keyword evidence="2" id="KW-1185">Reference proteome</keyword>
<proteinExistence type="predicted"/>
<name>A0AB34J4P9_PRYPA</name>
<sequence>MGNSFQGLIELVTSSRDKTFLASAGASIISGHFSRPLAATLAMASPLIGQSDDREDLLVAFAIILCDYERERSLDTYNVPCFQCLSEARFALNGSRRELTPDAALQFVGTIAHALELDADCIVHALILLEQLGLELLSILLADDLWRHTVIVAFVLAAKVTIDGATWIEDVREVMLHFGYKLGPIHQQEVQFLKFIDHRAWVTPETYAAYLLPMKAIRLTKEAHALAQRVETFHPLLFPAPEWHNLD</sequence>